<comment type="caution">
    <text evidence="4">Lacks conserved residue(s) required for the propagation of feature annotation.</text>
</comment>
<dbReference type="Pfam" id="PF01564">
    <property type="entry name" value="Spermine_synth"/>
    <property type="match status" value="1"/>
</dbReference>
<comment type="similarity">
    <text evidence="1">Belongs to the spermidine/spermine synthase family.</text>
</comment>
<evidence type="ECO:0000313" key="7">
    <source>
        <dbReference type="Proteomes" id="UP000262325"/>
    </source>
</evidence>
<dbReference type="AlphaFoldDB" id="A0A3D5QCV3"/>
<protein>
    <submittedName>
        <fullName evidence="6">Spermidine synthase</fullName>
        <ecNumber evidence="6">2.5.1.16</ecNumber>
    </submittedName>
</protein>
<sequence length="42" mass="4893">MVEIDELVIEKSKEFFPQIASAFDNTKLNLLVQDGFKYIEDN</sequence>
<dbReference type="GO" id="GO:0006596">
    <property type="term" value="P:polyamine biosynthetic process"/>
    <property type="evidence" value="ECO:0007669"/>
    <property type="project" value="UniProtKB-UniRule"/>
</dbReference>
<organism evidence="6 7">
    <name type="scientific">Flexistipes sinusarabici</name>
    <dbReference type="NCBI Taxonomy" id="2352"/>
    <lineage>
        <taxon>Bacteria</taxon>
        <taxon>Pseudomonadati</taxon>
        <taxon>Deferribacterota</taxon>
        <taxon>Deferribacteres</taxon>
        <taxon>Deferribacterales</taxon>
        <taxon>Flexistipitaceae</taxon>
        <taxon>Flexistipes</taxon>
    </lineage>
</organism>
<dbReference type="SUPFAM" id="SSF53335">
    <property type="entry name" value="S-adenosyl-L-methionine-dependent methyltransferases"/>
    <property type="match status" value="1"/>
</dbReference>
<evidence type="ECO:0000259" key="5">
    <source>
        <dbReference type="PROSITE" id="PS51006"/>
    </source>
</evidence>
<evidence type="ECO:0000313" key="6">
    <source>
        <dbReference type="EMBL" id="HCW93685.1"/>
    </source>
</evidence>
<proteinExistence type="inferred from homology"/>
<evidence type="ECO:0000256" key="2">
    <source>
        <dbReference type="ARBA" id="ARBA00022679"/>
    </source>
</evidence>
<feature type="domain" description="PABS" evidence="5">
    <location>
        <begin position="1"/>
        <end position="42"/>
    </location>
</feature>
<evidence type="ECO:0000256" key="4">
    <source>
        <dbReference type="PROSITE-ProRule" id="PRU00354"/>
    </source>
</evidence>
<evidence type="ECO:0000256" key="3">
    <source>
        <dbReference type="ARBA" id="ARBA00023115"/>
    </source>
</evidence>
<gene>
    <name evidence="6" type="ORF">DHM44_08375</name>
</gene>
<dbReference type="InterPro" id="IPR030374">
    <property type="entry name" value="PABS"/>
</dbReference>
<feature type="non-terminal residue" evidence="6">
    <location>
        <position position="1"/>
    </location>
</feature>
<reference evidence="6 7" key="1">
    <citation type="journal article" date="2018" name="Nat. Biotechnol.">
        <title>A standardized bacterial taxonomy based on genome phylogeny substantially revises the tree of life.</title>
        <authorList>
            <person name="Parks D.H."/>
            <person name="Chuvochina M."/>
            <person name="Waite D.W."/>
            <person name="Rinke C."/>
            <person name="Skarshewski A."/>
            <person name="Chaumeil P.A."/>
            <person name="Hugenholtz P."/>
        </authorList>
    </citation>
    <scope>NUCLEOTIDE SEQUENCE [LARGE SCALE GENOMIC DNA]</scope>
    <source>
        <strain evidence="6">UBA8672</strain>
    </source>
</reference>
<dbReference type="PROSITE" id="PS51006">
    <property type="entry name" value="PABS_2"/>
    <property type="match status" value="1"/>
</dbReference>
<dbReference type="Gene3D" id="3.40.50.150">
    <property type="entry name" value="Vaccinia Virus protein VP39"/>
    <property type="match status" value="1"/>
</dbReference>
<dbReference type="EC" id="2.5.1.16" evidence="6"/>
<keyword evidence="3 4" id="KW-0620">Polyamine biosynthesis</keyword>
<feature type="non-terminal residue" evidence="6">
    <location>
        <position position="42"/>
    </location>
</feature>
<dbReference type="InterPro" id="IPR029063">
    <property type="entry name" value="SAM-dependent_MTases_sf"/>
</dbReference>
<dbReference type="GO" id="GO:0004766">
    <property type="term" value="F:spermidine synthase activity"/>
    <property type="evidence" value="ECO:0007669"/>
    <property type="project" value="UniProtKB-EC"/>
</dbReference>
<name>A0A3D5QCV3_FLESI</name>
<comment type="caution">
    <text evidence="6">The sequence shown here is derived from an EMBL/GenBank/DDBJ whole genome shotgun (WGS) entry which is preliminary data.</text>
</comment>
<keyword evidence="2 4" id="KW-0808">Transferase</keyword>
<dbReference type="EMBL" id="DPPF01000170">
    <property type="protein sequence ID" value="HCW93685.1"/>
    <property type="molecule type" value="Genomic_DNA"/>
</dbReference>
<dbReference type="Proteomes" id="UP000262325">
    <property type="component" value="Unassembled WGS sequence"/>
</dbReference>
<evidence type="ECO:0000256" key="1">
    <source>
        <dbReference type="ARBA" id="ARBA00007867"/>
    </source>
</evidence>
<accession>A0A3D5QCV3</accession>